<protein>
    <submittedName>
        <fullName evidence="1 2">Uncharacterized protein</fullName>
    </submittedName>
</protein>
<proteinExistence type="predicted"/>
<accession>A0A2K1KEY9</accession>
<reference evidence="1 3" key="2">
    <citation type="journal article" date="2018" name="Plant J.">
        <title>The Physcomitrella patens chromosome-scale assembly reveals moss genome structure and evolution.</title>
        <authorList>
            <person name="Lang D."/>
            <person name="Ullrich K.K."/>
            <person name="Murat F."/>
            <person name="Fuchs J."/>
            <person name="Jenkins J."/>
            <person name="Haas F.B."/>
            <person name="Piednoel M."/>
            <person name="Gundlach H."/>
            <person name="Van Bel M."/>
            <person name="Meyberg R."/>
            <person name="Vives C."/>
            <person name="Morata J."/>
            <person name="Symeonidi A."/>
            <person name="Hiss M."/>
            <person name="Muchero W."/>
            <person name="Kamisugi Y."/>
            <person name="Saleh O."/>
            <person name="Blanc G."/>
            <person name="Decker E.L."/>
            <person name="van Gessel N."/>
            <person name="Grimwood J."/>
            <person name="Hayes R.D."/>
            <person name="Graham S.W."/>
            <person name="Gunter L.E."/>
            <person name="McDaniel S.F."/>
            <person name="Hoernstein S.N.W."/>
            <person name="Larsson A."/>
            <person name="Li F.W."/>
            <person name="Perroud P.F."/>
            <person name="Phillips J."/>
            <person name="Ranjan P."/>
            <person name="Rokshar D.S."/>
            <person name="Rothfels C.J."/>
            <person name="Schneider L."/>
            <person name="Shu S."/>
            <person name="Stevenson D.W."/>
            <person name="Thummler F."/>
            <person name="Tillich M."/>
            <person name="Villarreal Aguilar J.C."/>
            <person name="Widiez T."/>
            <person name="Wong G.K."/>
            <person name="Wymore A."/>
            <person name="Zhang Y."/>
            <person name="Zimmer A.D."/>
            <person name="Quatrano R.S."/>
            <person name="Mayer K.F.X."/>
            <person name="Goodstein D."/>
            <person name="Casacuberta J.M."/>
            <person name="Vandepoele K."/>
            <person name="Reski R."/>
            <person name="Cuming A.C."/>
            <person name="Tuskan G.A."/>
            <person name="Maumus F."/>
            <person name="Salse J."/>
            <person name="Schmutz J."/>
            <person name="Rensing S.A."/>
        </authorList>
    </citation>
    <scope>NUCLEOTIDE SEQUENCE [LARGE SCALE GENOMIC DNA]</scope>
    <source>
        <strain evidence="2 3">cv. Gransden 2004</strain>
    </source>
</reference>
<organism evidence="1">
    <name type="scientific">Physcomitrium patens</name>
    <name type="common">Spreading-leaved earth moss</name>
    <name type="synonym">Physcomitrella patens</name>
    <dbReference type="NCBI Taxonomy" id="3218"/>
    <lineage>
        <taxon>Eukaryota</taxon>
        <taxon>Viridiplantae</taxon>
        <taxon>Streptophyta</taxon>
        <taxon>Embryophyta</taxon>
        <taxon>Bryophyta</taxon>
        <taxon>Bryophytina</taxon>
        <taxon>Bryopsida</taxon>
        <taxon>Funariidae</taxon>
        <taxon>Funariales</taxon>
        <taxon>Funariaceae</taxon>
        <taxon>Physcomitrium</taxon>
    </lineage>
</organism>
<reference evidence="2" key="3">
    <citation type="submission" date="2020-12" db="UniProtKB">
        <authorList>
            <consortium name="EnsemblPlants"/>
        </authorList>
    </citation>
    <scope>IDENTIFICATION</scope>
</reference>
<gene>
    <name evidence="1" type="ORF">PHYPA_008717</name>
</gene>
<sequence length="73" mass="8454">MPFSSTQRPRVVHHRIRLPIVIVKGPLRSSSKEAGEAIWCSPRRKDLLFTQGPFSPFYLCFRFALILRSLMPL</sequence>
<evidence type="ECO:0000313" key="2">
    <source>
        <dbReference type="EnsemblPlants" id="PAC:32978415.CDS.1"/>
    </source>
</evidence>
<keyword evidence="3" id="KW-1185">Reference proteome</keyword>
<dbReference type="EnsemblPlants" id="Pp3c6_9182V3.1">
    <property type="protein sequence ID" value="PAC:32978415.CDS.1"/>
    <property type="gene ID" value="Pp3c6_9182"/>
</dbReference>
<reference evidence="1 3" key="1">
    <citation type="journal article" date="2008" name="Science">
        <title>The Physcomitrella genome reveals evolutionary insights into the conquest of land by plants.</title>
        <authorList>
            <person name="Rensing S."/>
            <person name="Lang D."/>
            <person name="Zimmer A."/>
            <person name="Terry A."/>
            <person name="Salamov A."/>
            <person name="Shapiro H."/>
            <person name="Nishiyama T."/>
            <person name="Perroud P.-F."/>
            <person name="Lindquist E."/>
            <person name="Kamisugi Y."/>
            <person name="Tanahashi T."/>
            <person name="Sakakibara K."/>
            <person name="Fujita T."/>
            <person name="Oishi K."/>
            <person name="Shin-I T."/>
            <person name="Kuroki Y."/>
            <person name="Toyoda A."/>
            <person name="Suzuki Y."/>
            <person name="Hashimoto A."/>
            <person name="Yamaguchi K."/>
            <person name="Sugano A."/>
            <person name="Kohara Y."/>
            <person name="Fujiyama A."/>
            <person name="Anterola A."/>
            <person name="Aoki S."/>
            <person name="Ashton N."/>
            <person name="Barbazuk W.B."/>
            <person name="Barker E."/>
            <person name="Bennetzen J."/>
            <person name="Bezanilla M."/>
            <person name="Blankenship R."/>
            <person name="Cho S.H."/>
            <person name="Dutcher S."/>
            <person name="Estelle M."/>
            <person name="Fawcett J.A."/>
            <person name="Gundlach H."/>
            <person name="Hanada K."/>
            <person name="Heyl A."/>
            <person name="Hicks K.A."/>
            <person name="Hugh J."/>
            <person name="Lohr M."/>
            <person name="Mayer K."/>
            <person name="Melkozernov A."/>
            <person name="Murata T."/>
            <person name="Nelson D."/>
            <person name="Pils B."/>
            <person name="Prigge M."/>
            <person name="Reiss B."/>
            <person name="Renner T."/>
            <person name="Rombauts S."/>
            <person name="Rushton P."/>
            <person name="Sanderfoot A."/>
            <person name="Schween G."/>
            <person name="Shiu S.-H."/>
            <person name="Stueber K."/>
            <person name="Theodoulou F.L."/>
            <person name="Tu H."/>
            <person name="Van de Peer Y."/>
            <person name="Verrier P.J."/>
            <person name="Waters E."/>
            <person name="Wood A."/>
            <person name="Yang L."/>
            <person name="Cove D."/>
            <person name="Cuming A."/>
            <person name="Hasebe M."/>
            <person name="Lucas S."/>
            <person name="Mishler D.B."/>
            <person name="Reski R."/>
            <person name="Grigoriev I."/>
            <person name="Quatrano R.S."/>
            <person name="Boore J.L."/>
        </authorList>
    </citation>
    <scope>NUCLEOTIDE SEQUENCE [LARGE SCALE GENOMIC DNA]</scope>
    <source>
        <strain evidence="2 3">cv. Gransden 2004</strain>
    </source>
</reference>
<dbReference type="Proteomes" id="UP000006727">
    <property type="component" value="Chromosome 6"/>
</dbReference>
<dbReference type="Gramene" id="Pp3c6_9182V3.1">
    <property type="protein sequence ID" value="PAC:32978415.CDS.1"/>
    <property type="gene ID" value="Pp3c6_9182"/>
</dbReference>
<dbReference type="AlphaFoldDB" id="A0A2K1KEY9"/>
<dbReference type="InParanoid" id="A0A2K1KEY9"/>
<evidence type="ECO:0000313" key="1">
    <source>
        <dbReference type="EMBL" id="PNR52343.1"/>
    </source>
</evidence>
<evidence type="ECO:0000313" key="3">
    <source>
        <dbReference type="Proteomes" id="UP000006727"/>
    </source>
</evidence>
<name>A0A2K1KEY9_PHYPA</name>
<dbReference type="EMBL" id="ABEU02000006">
    <property type="protein sequence ID" value="PNR52343.1"/>
    <property type="molecule type" value="Genomic_DNA"/>
</dbReference>